<dbReference type="EMBL" id="MT145170">
    <property type="protein sequence ID" value="QJI04333.1"/>
    <property type="molecule type" value="Genomic_DNA"/>
</dbReference>
<evidence type="ECO:0000313" key="1">
    <source>
        <dbReference type="EMBL" id="QJI04333.1"/>
    </source>
</evidence>
<name>A0A6M3Y2R0_9ZZZZ</name>
<accession>A0A6M3Y2R0</accession>
<proteinExistence type="predicted"/>
<organism evidence="1">
    <name type="scientific">viral metagenome</name>
    <dbReference type="NCBI Taxonomy" id="1070528"/>
    <lineage>
        <taxon>unclassified sequences</taxon>
        <taxon>metagenomes</taxon>
        <taxon>organismal metagenomes</taxon>
    </lineage>
</organism>
<dbReference type="AlphaFoldDB" id="A0A6M3Y2R0"/>
<sequence length="100" mass="11434">MFVRFSCGCIGLPQKYKGHYLIVSACNGEGDEIFELREMSEVRRGVLQDKTYEPLDEERVLSLIYEHDNILHRGAMALEAASLLRSIGEPLPVRRQSDEH</sequence>
<gene>
    <name evidence="1" type="ORF">TM448B07460_0005</name>
</gene>
<protein>
    <submittedName>
        <fullName evidence="1">Uncharacterized protein</fullName>
    </submittedName>
</protein>
<reference evidence="1" key="1">
    <citation type="submission" date="2020-03" db="EMBL/GenBank/DDBJ databases">
        <title>The deep terrestrial virosphere.</title>
        <authorList>
            <person name="Holmfeldt K."/>
            <person name="Nilsson E."/>
            <person name="Simone D."/>
            <person name="Lopez-Fernandez M."/>
            <person name="Wu X."/>
            <person name="de Brujin I."/>
            <person name="Lundin D."/>
            <person name="Andersson A."/>
            <person name="Bertilsson S."/>
            <person name="Dopson M."/>
        </authorList>
    </citation>
    <scope>NUCLEOTIDE SEQUENCE</scope>
    <source>
        <strain evidence="1">TM448B07460</strain>
    </source>
</reference>